<evidence type="ECO:0000259" key="4">
    <source>
        <dbReference type="PROSITE" id="PS51194"/>
    </source>
</evidence>
<sequence>MSALSPFLQDLLGNKARAFYTEEGHPPELVDVDQLGWSAPLKKGFKYPQVYSHQAACYEAMRLGEHVVITTPTASGKTGAFLPAIVQNLLDDPKATALLIYPLVALAQDQREKLQAFLDQAGILWVTEEFQGQASVDQAFREGVRIVMATPDKLHWALAHPKVALFLKNLKHLVLDEAHTYRGGFGCEISGLIRRVLALSQHLGAKPQVVLSTATIGNATEFAESLTGLSFTEINTSGAKKYPKTYYLVDHRGQARKFWDNLINQSIVHGQKTLVFFRGRSKASRMHAQYHNRPEYKEYVHLYMSGAGGRDARLTRFREAKSGVMFATSALEAGVDIGDLSVVVLDGYPGSRMTFRQMVGRAGRVSEGAILYLPAMDENGVPRPADAFYSNPQNFRQLLQGAVERAVIEAHNAYITPKHLSRMQHEFYAVGLNPPAEASSSNWALGMKRWNLRSDDGEKYYVVERTLWETNPKKAFFEPLETPSSHYAHAEKHVGAVFSWDGVSYQVSDWLPSPQGTVILVEKVNSVGEFTRGNYRVKVTPVKMEKWETQGELAFRFGEISVQKEYLGYQLHRQVFARGCGKCDYAALPEDKTCPKCNGRIRDRVLEQKLADHTFERPLTLPSFRTYTMEIGVRSTGGTAHALKHALMKLIPELVACDPNDISGAFRADKDNYFFIYDDWKGGLGISHRAFKDLPLLLDRALELCSSTCCESGCYQCLEMERCGSPTLENGDKRHINKTGARELLEKQLGRKVRIEVTPQEESSNLNWELQARELLELQGLSSTEVSKRLGIPSREFQNLPSTPLKVLHPKFGEGELISAIGYGSLRKARIRFPTQEKTFLVSLAPIQVIG</sequence>
<dbReference type="SMART" id="SM00487">
    <property type="entry name" value="DEXDc"/>
    <property type="match status" value="1"/>
</dbReference>
<dbReference type="PANTHER" id="PTHR47957:SF3">
    <property type="entry name" value="ATP-DEPENDENT HELICASE HRQ1"/>
    <property type="match status" value="1"/>
</dbReference>
<keyword evidence="6" id="KW-1185">Reference proteome</keyword>
<keyword evidence="5" id="KW-0378">Hydrolase</keyword>
<evidence type="ECO:0000313" key="5">
    <source>
        <dbReference type="EMBL" id="GEM49392.1"/>
    </source>
</evidence>
<name>A0A511N983_DEIC1</name>
<dbReference type="SUPFAM" id="SSF52540">
    <property type="entry name" value="P-loop containing nucleoside triphosphate hydrolases"/>
    <property type="match status" value="1"/>
</dbReference>
<dbReference type="PANTHER" id="PTHR47957">
    <property type="entry name" value="ATP-DEPENDENT HELICASE HRQ1"/>
    <property type="match status" value="1"/>
</dbReference>
<dbReference type="AlphaFoldDB" id="A0A511N983"/>
<dbReference type="SMART" id="SM00490">
    <property type="entry name" value="HELICc"/>
    <property type="match status" value="1"/>
</dbReference>
<dbReference type="InterPro" id="IPR001650">
    <property type="entry name" value="Helicase_C-like"/>
</dbReference>
<dbReference type="InterPro" id="IPR014001">
    <property type="entry name" value="Helicase_ATP-bd"/>
</dbReference>
<evidence type="ECO:0000256" key="1">
    <source>
        <dbReference type="ARBA" id="ARBA00022741"/>
    </source>
</evidence>
<dbReference type="GO" id="GO:0003676">
    <property type="term" value="F:nucleic acid binding"/>
    <property type="evidence" value="ECO:0007669"/>
    <property type="project" value="InterPro"/>
</dbReference>
<dbReference type="GO" id="GO:0005524">
    <property type="term" value="F:ATP binding"/>
    <property type="evidence" value="ECO:0007669"/>
    <property type="project" value="UniProtKB-KW"/>
</dbReference>
<keyword evidence="5" id="KW-0347">Helicase</keyword>
<dbReference type="RefSeq" id="WP_146889868.1">
    <property type="nucleotide sequence ID" value="NZ_BJXB01000033.1"/>
</dbReference>
<dbReference type="Pfam" id="PF09369">
    <property type="entry name" value="MZB"/>
    <property type="match status" value="1"/>
</dbReference>
<keyword evidence="1" id="KW-0547">Nucleotide-binding</keyword>
<feature type="domain" description="Helicase C-terminal" evidence="4">
    <location>
        <begin position="262"/>
        <end position="414"/>
    </location>
</feature>
<dbReference type="PROSITE" id="PS51194">
    <property type="entry name" value="HELICASE_CTER"/>
    <property type="match status" value="1"/>
</dbReference>
<dbReference type="EMBL" id="BJXB01000033">
    <property type="protein sequence ID" value="GEM49392.1"/>
    <property type="molecule type" value="Genomic_DNA"/>
</dbReference>
<evidence type="ECO:0000259" key="3">
    <source>
        <dbReference type="PROSITE" id="PS51192"/>
    </source>
</evidence>
<dbReference type="PROSITE" id="PS51192">
    <property type="entry name" value="HELICASE_ATP_BIND_1"/>
    <property type="match status" value="1"/>
</dbReference>
<dbReference type="InterPro" id="IPR011545">
    <property type="entry name" value="DEAD/DEAH_box_helicase_dom"/>
</dbReference>
<proteinExistence type="predicted"/>
<keyword evidence="2" id="KW-0067">ATP-binding</keyword>
<dbReference type="GO" id="GO:0006289">
    <property type="term" value="P:nucleotide-excision repair"/>
    <property type="evidence" value="ECO:0007669"/>
    <property type="project" value="TreeGrafter"/>
</dbReference>
<dbReference type="InterPro" id="IPR018973">
    <property type="entry name" value="MZB"/>
</dbReference>
<dbReference type="InterPro" id="IPR027417">
    <property type="entry name" value="P-loop_NTPase"/>
</dbReference>
<evidence type="ECO:0000256" key="2">
    <source>
        <dbReference type="ARBA" id="ARBA00022840"/>
    </source>
</evidence>
<dbReference type="OrthoDB" id="143059at2"/>
<protein>
    <submittedName>
        <fullName evidence="5">ATP-dependent helicase</fullName>
    </submittedName>
</protein>
<comment type="caution">
    <text evidence="5">The sequence shown here is derived from an EMBL/GenBank/DDBJ whole genome shotgun (WGS) entry which is preliminary data.</text>
</comment>
<dbReference type="GO" id="GO:0043138">
    <property type="term" value="F:3'-5' DNA helicase activity"/>
    <property type="evidence" value="ECO:0007669"/>
    <property type="project" value="TreeGrafter"/>
</dbReference>
<dbReference type="GO" id="GO:0036297">
    <property type="term" value="P:interstrand cross-link repair"/>
    <property type="evidence" value="ECO:0007669"/>
    <property type="project" value="TreeGrafter"/>
</dbReference>
<evidence type="ECO:0000313" key="6">
    <source>
        <dbReference type="Proteomes" id="UP000321306"/>
    </source>
</evidence>
<accession>A0A511N983</accession>
<dbReference type="Proteomes" id="UP000321306">
    <property type="component" value="Unassembled WGS sequence"/>
</dbReference>
<reference evidence="5 6" key="1">
    <citation type="submission" date="2019-07" db="EMBL/GenBank/DDBJ databases">
        <title>Whole genome shotgun sequence of Deinococcus cellulosilyticus NBRC 106333.</title>
        <authorList>
            <person name="Hosoyama A."/>
            <person name="Uohara A."/>
            <person name="Ohji S."/>
            <person name="Ichikawa N."/>
        </authorList>
    </citation>
    <scope>NUCLEOTIDE SEQUENCE [LARGE SCALE GENOMIC DNA]</scope>
    <source>
        <strain evidence="5 6">NBRC 106333</strain>
    </source>
</reference>
<dbReference type="Gene3D" id="3.40.50.300">
    <property type="entry name" value="P-loop containing nucleotide triphosphate hydrolases"/>
    <property type="match status" value="2"/>
</dbReference>
<organism evidence="5 6">
    <name type="scientific">Deinococcus cellulosilyticus (strain DSM 18568 / NBRC 106333 / KACC 11606 / 5516J-15)</name>
    <dbReference type="NCBI Taxonomy" id="1223518"/>
    <lineage>
        <taxon>Bacteria</taxon>
        <taxon>Thermotogati</taxon>
        <taxon>Deinococcota</taxon>
        <taxon>Deinococci</taxon>
        <taxon>Deinococcales</taxon>
        <taxon>Deinococcaceae</taxon>
        <taxon>Deinococcus</taxon>
    </lineage>
</organism>
<dbReference type="Pfam" id="PF00270">
    <property type="entry name" value="DEAD"/>
    <property type="match status" value="1"/>
</dbReference>
<feature type="domain" description="Helicase ATP-binding" evidence="3">
    <location>
        <begin position="58"/>
        <end position="234"/>
    </location>
</feature>
<gene>
    <name evidence="5" type="ORF">DC3_50270</name>
</gene>
<dbReference type="Pfam" id="PF00271">
    <property type="entry name" value="Helicase_C"/>
    <property type="match status" value="1"/>
</dbReference>